<dbReference type="RefSeq" id="WP_406261088.1">
    <property type="nucleotide sequence ID" value="NZ_CP108125.1"/>
</dbReference>
<evidence type="ECO:0000313" key="3">
    <source>
        <dbReference type="EMBL" id="WTO86960.1"/>
    </source>
</evidence>
<dbReference type="InterPro" id="IPR041916">
    <property type="entry name" value="Anti_sigma_zinc_sf"/>
</dbReference>
<keyword evidence="4" id="KW-1185">Reference proteome</keyword>
<evidence type="ECO:0000256" key="2">
    <source>
        <dbReference type="ARBA" id="ARBA00023163"/>
    </source>
</evidence>
<dbReference type="Gene3D" id="1.10.10.1320">
    <property type="entry name" value="Anti-sigma factor, zinc-finger domain"/>
    <property type="match status" value="1"/>
</dbReference>
<keyword evidence="1" id="KW-0805">Transcription regulation</keyword>
<organism evidence="3 4">
    <name type="scientific">Streptomyces nigra</name>
    <dbReference type="NCBI Taxonomy" id="1827580"/>
    <lineage>
        <taxon>Bacteria</taxon>
        <taxon>Bacillati</taxon>
        <taxon>Actinomycetota</taxon>
        <taxon>Actinomycetes</taxon>
        <taxon>Kitasatosporales</taxon>
        <taxon>Streptomycetaceae</taxon>
        <taxon>Streptomyces</taxon>
    </lineage>
</organism>
<name>A0ABZ1J4C0_9ACTN</name>
<evidence type="ECO:0000256" key="1">
    <source>
        <dbReference type="ARBA" id="ARBA00023015"/>
    </source>
</evidence>
<protein>
    <recommendedName>
        <fullName evidence="5">Zinc-finger domain-containing protein</fullName>
    </recommendedName>
</protein>
<sequence length="86" mass="9578">MTAAPGHLTPATLVEWALRDDDPGEDGDTARHLADCPACREQLSRLRRVVRLARAIETPDLPEPPSRPVWERIERDLRGTGEPDAD</sequence>
<proteinExistence type="predicted"/>
<evidence type="ECO:0008006" key="5">
    <source>
        <dbReference type="Google" id="ProtNLM"/>
    </source>
</evidence>
<gene>
    <name evidence="3" type="ORF">OHU27_32795</name>
</gene>
<keyword evidence="2" id="KW-0804">Transcription</keyword>
<dbReference type="Proteomes" id="UP001622690">
    <property type="component" value="Chromosome"/>
</dbReference>
<reference evidence="3 4" key="1">
    <citation type="submission" date="2022-10" db="EMBL/GenBank/DDBJ databases">
        <title>The complete genomes of actinobacterial strains from the NBC collection.</title>
        <authorList>
            <person name="Joergensen T.S."/>
            <person name="Alvarez Arevalo M."/>
            <person name="Sterndorff E.B."/>
            <person name="Faurdal D."/>
            <person name="Vuksanovic O."/>
            <person name="Mourched A.-S."/>
            <person name="Charusanti P."/>
            <person name="Shaw S."/>
            <person name="Blin K."/>
            <person name="Weber T."/>
        </authorList>
    </citation>
    <scope>NUCLEOTIDE SEQUENCE [LARGE SCALE GENOMIC DNA]</scope>
    <source>
        <strain evidence="3 4">NBC_00206</strain>
    </source>
</reference>
<evidence type="ECO:0000313" key="4">
    <source>
        <dbReference type="Proteomes" id="UP001622690"/>
    </source>
</evidence>
<dbReference type="EMBL" id="CP108125">
    <property type="protein sequence ID" value="WTO86960.1"/>
    <property type="molecule type" value="Genomic_DNA"/>
</dbReference>
<accession>A0ABZ1J4C0</accession>